<evidence type="ECO:0000313" key="1">
    <source>
        <dbReference type="EMBL" id="PAV16028.1"/>
    </source>
</evidence>
<dbReference type="InParanoid" id="A0A286U8W3"/>
<gene>
    <name evidence="1" type="ORF">PNOK_0764800</name>
</gene>
<dbReference type="EMBL" id="NBII01000008">
    <property type="protein sequence ID" value="PAV16028.1"/>
    <property type="molecule type" value="Genomic_DNA"/>
</dbReference>
<organism evidence="1 2">
    <name type="scientific">Pyrrhoderma noxium</name>
    <dbReference type="NCBI Taxonomy" id="2282107"/>
    <lineage>
        <taxon>Eukaryota</taxon>
        <taxon>Fungi</taxon>
        <taxon>Dikarya</taxon>
        <taxon>Basidiomycota</taxon>
        <taxon>Agaricomycotina</taxon>
        <taxon>Agaricomycetes</taxon>
        <taxon>Hymenochaetales</taxon>
        <taxon>Hymenochaetaceae</taxon>
        <taxon>Pyrrhoderma</taxon>
    </lineage>
</organism>
<protein>
    <submittedName>
        <fullName evidence="1">Uncharacterized protein</fullName>
    </submittedName>
</protein>
<dbReference type="SMART" id="SM00696">
    <property type="entry name" value="DM9"/>
    <property type="match status" value="1"/>
</dbReference>
<keyword evidence="2" id="KW-1185">Reference proteome</keyword>
<name>A0A286U8W3_9AGAM</name>
<accession>A0A286U8W3</accession>
<proteinExistence type="predicted"/>
<dbReference type="STRING" id="2282107.A0A286U8W3"/>
<sequence length="197" mass="21416">MKMRQPGSTFSPVPQVFATTAMFGRDGNNQISLQSSHQRPPPLSSGYRVAFITTANGPFSAPEKVGDPPCHDLDGSPIFFGSAFLDNSVHPCKVAPHLMPVCRVPYGGGEYEHTGRYDLLPFTQDTELIPASGGVIPPGRRPVEGGYENGIKLYHAVGQIDGVRVPGKCGEHLGGANIPFGGEERFMRDYEILVWRY</sequence>
<dbReference type="PANTHER" id="PTHR31649">
    <property type="entry name" value="AGAP009604-PA"/>
    <property type="match status" value="1"/>
</dbReference>
<dbReference type="Proteomes" id="UP000217199">
    <property type="component" value="Unassembled WGS sequence"/>
</dbReference>
<comment type="caution">
    <text evidence="1">The sequence shown here is derived from an EMBL/GenBank/DDBJ whole genome shotgun (WGS) entry which is preliminary data.</text>
</comment>
<dbReference type="AlphaFoldDB" id="A0A286U8W3"/>
<dbReference type="PANTHER" id="PTHR31649:SF1">
    <property type="entry name" value="FARNESOIC ACID O-METHYL TRANSFERASE DOMAIN-CONTAINING PROTEIN"/>
    <property type="match status" value="1"/>
</dbReference>
<evidence type="ECO:0000313" key="2">
    <source>
        <dbReference type="Proteomes" id="UP000217199"/>
    </source>
</evidence>
<dbReference type="InterPro" id="IPR006616">
    <property type="entry name" value="DM9_repeat"/>
</dbReference>
<dbReference type="Pfam" id="PF11901">
    <property type="entry name" value="DM9"/>
    <property type="match status" value="1"/>
</dbReference>
<reference evidence="1 2" key="1">
    <citation type="journal article" date="2017" name="Mol. Ecol.">
        <title>Comparative and population genomic landscape of Phellinus noxius: A hypervariable fungus causing root rot in trees.</title>
        <authorList>
            <person name="Chung C.L."/>
            <person name="Lee T.J."/>
            <person name="Akiba M."/>
            <person name="Lee H.H."/>
            <person name="Kuo T.H."/>
            <person name="Liu D."/>
            <person name="Ke H.M."/>
            <person name="Yokoi T."/>
            <person name="Roa M.B."/>
            <person name="Lu M.J."/>
            <person name="Chang Y.Y."/>
            <person name="Ann P.J."/>
            <person name="Tsai J.N."/>
            <person name="Chen C.Y."/>
            <person name="Tzean S.S."/>
            <person name="Ota Y."/>
            <person name="Hattori T."/>
            <person name="Sahashi N."/>
            <person name="Liou R.F."/>
            <person name="Kikuchi T."/>
            <person name="Tsai I.J."/>
        </authorList>
    </citation>
    <scope>NUCLEOTIDE SEQUENCE [LARGE SCALE GENOMIC DNA]</scope>
    <source>
        <strain evidence="1 2">FFPRI411160</strain>
    </source>
</reference>
<dbReference type="OrthoDB" id="2142040at2759"/>